<dbReference type="InterPro" id="IPR038084">
    <property type="entry name" value="PduO/GlcC-like_sf"/>
</dbReference>
<dbReference type="InterPro" id="IPR052517">
    <property type="entry name" value="GlcG_carb_metab_protein"/>
</dbReference>
<protein>
    <recommendedName>
        <fullName evidence="2">Adenosylcobalamin biosynthesis, GlcG-related protein</fullName>
    </recommendedName>
</protein>
<reference evidence="1" key="1">
    <citation type="submission" date="2016-10" db="EMBL/GenBank/DDBJ databases">
        <title>Sequence of Gallionella enrichment culture.</title>
        <authorList>
            <person name="Poehlein A."/>
            <person name="Muehling M."/>
            <person name="Daniel R."/>
        </authorList>
    </citation>
    <scope>NUCLEOTIDE SEQUENCE</scope>
</reference>
<dbReference type="Gene3D" id="3.30.450.150">
    <property type="entry name" value="Haem-degrading domain"/>
    <property type="match status" value="1"/>
</dbReference>
<sequence length="166" mass="16780">MKNQKRHAAIAVLGMTLLGAGAVHAAPPLAIGIRRLTLETALKAAQTAIETCRAKGIQVGVTVVDRSGQPQVMLRDVLAPDLTARVSELKAYTAVSFNAPTSALDRQAQSSLAHVPGLLFSAGAVPVAAGGVLYGAIGVSGAPSGDTDEACAKAGAQAIEADLDMQ</sequence>
<organism evidence="1">
    <name type="scientific">mine drainage metagenome</name>
    <dbReference type="NCBI Taxonomy" id="410659"/>
    <lineage>
        <taxon>unclassified sequences</taxon>
        <taxon>metagenomes</taxon>
        <taxon>ecological metagenomes</taxon>
    </lineage>
</organism>
<comment type="caution">
    <text evidence="1">The sequence shown here is derived from an EMBL/GenBank/DDBJ whole genome shotgun (WGS) entry which is preliminary data.</text>
</comment>
<dbReference type="EMBL" id="MLJW01000427">
    <property type="protein sequence ID" value="OIQ87341.1"/>
    <property type="molecule type" value="Genomic_DNA"/>
</dbReference>
<dbReference type="AlphaFoldDB" id="A0A1J5RGU1"/>
<dbReference type="PANTHER" id="PTHR34309:SF10">
    <property type="entry name" value="SLR1406 PROTEIN"/>
    <property type="match status" value="1"/>
</dbReference>
<accession>A0A1J5RGU1</accession>
<evidence type="ECO:0000313" key="1">
    <source>
        <dbReference type="EMBL" id="OIQ87341.1"/>
    </source>
</evidence>
<proteinExistence type="predicted"/>
<name>A0A1J5RGU1_9ZZZZ</name>
<evidence type="ECO:0008006" key="2">
    <source>
        <dbReference type="Google" id="ProtNLM"/>
    </source>
</evidence>
<gene>
    <name evidence="1" type="ORF">GALL_307980</name>
</gene>
<dbReference type="PANTHER" id="PTHR34309">
    <property type="entry name" value="SLR1406 PROTEIN"/>
    <property type="match status" value="1"/>
</dbReference>
<dbReference type="Pfam" id="PF03928">
    <property type="entry name" value="HbpS-like"/>
    <property type="match status" value="1"/>
</dbReference>
<dbReference type="InterPro" id="IPR005624">
    <property type="entry name" value="PduO/GlcC-like"/>
</dbReference>
<dbReference type="SUPFAM" id="SSF143744">
    <property type="entry name" value="GlcG-like"/>
    <property type="match status" value="1"/>
</dbReference>